<feature type="region of interest" description="Disordered" evidence="1">
    <location>
        <begin position="1"/>
        <end position="35"/>
    </location>
</feature>
<evidence type="ECO:0000313" key="3">
    <source>
        <dbReference type="Proteomes" id="UP001058974"/>
    </source>
</evidence>
<name>A0A9D5BKY2_PEA</name>
<evidence type="ECO:0008006" key="4">
    <source>
        <dbReference type="Google" id="ProtNLM"/>
    </source>
</evidence>
<dbReference type="Gramene" id="Psat01G0367000-T1">
    <property type="protein sequence ID" value="KAI5445524.1"/>
    <property type="gene ID" value="KIW84_013670"/>
</dbReference>
<gene>
    <name evidence="2" type="ORF">KIW84_013670</name>
</gene>
<proteinExistence type="predicted"/>
<protein>
    <recommendedName>
        <fullName evidence="4">Reverse transcriptase Ty1/copia-type domain-containing protein</fullName>
    </recommendedName>
</protein>
<reference evidence="2 3" key="1">
    <citation type="journal article" date="2022" name="Nat. Genet.">
        <title>Improved pea reference genome and pan-genome highlight genomic features and evolutionary characteristics.</title>
        <authorList>
            <person name="Yang T."/>
            <person name="Liu R."/>
            <person name="Luo Y."/>
            <person name="Hu S."/>
            <person name="Wang D."/>
            <person name="Wang C."/>
            <person name="Pandey M.K."/>
            <person name="Ge S."/>
            <person name="Xu Q."/>
            <person name="Li N."/>
            <person name="Li G."/>
            <person name="Huang Y."/>
            <person name="Saxena R.K."/>
            <person name="Ji Y."/>
            <person name="Li M."/>
            <person name="Yan X."/>
            <person name="He Y."/>
            <person name="Liu Y."/>
            <person name="Wang X."/>
            <person name="Xiang C."/>
            <person name="Varshney R.K."/>
            <person name="Ding H."/>
            <person name="Gao S."/>
            <person name="Zong X."/>
        </authorList>
    </citation>
    <scope>NUCLEOTIDE SEQUENCE [LARGE SCALE GENOMIC DNA]</scope>
    <source>
        <strain evidence="2 3">cv. Zhongwan 6</strain>
    </source>
</reference>
<evidence type="ECO:0000313" key="2">
    <source>
        <dbReference type="EMBL" id="KAI5445524.1"/>
    </source>
</evidence>
<comment type="caution">
    <text evidence="2">The sequence shown here is derived from an EMBL/GenBank/DDBJ whole genome shotgun (WGS) entry which is preliminary data.</text>
</comment>
<evidence type="ECO:0000256" key="1">
    <source>
        <dbReference type="SAM" id="MobiDB-lite"/>
    </source>
</evidence>
<dbReference type="EMBL" id="JAMSHJ010000001">
    <property type="protein sequence ID" value="KAI5445524.1"/>
    <property type="molecule type" value="Genomic_DNA"/>
</dbReference>
<keyword evidence="3" id="KW-1185">Reference proteome</keyword>
<sequence length="220" mass="24839">MDGPPQDISLVAGPVEEESEPAPLRRSSRDKKPLESQYDPSLFLQRTPRGIMVLLVYVDDIVVTDLVQLAGLTNATPIDIPMEVNVKYIRDEGDLLDDPIQYRKLVVILKDWSPQVQIVVMASIVNVFHQVWTAMNLLRFEANNTRWKTCITNLSSQAKLVGNHTFKLSNSSISNFTILKKFDITIHPRKTSTTKDVLWHPPLQVGLNVLLMAWAEAPLL</sequence>
<dbReference type="AlphaFoldDB" id="A0A9D5BKY2"/>
<accession>A0A9D5BKY2</accession>
<dbReference type="Proteomes" id="UP001058974">
    <property type="component" value="Chromosome 1"/>
</dbReference>
<organism evidence="2 3">
    <name type="scientific">Pisum sativum</name>
    <name type="common">Garden pea</name>
    <name type="synonym">Lathyrus oleraceus</name>
    <dbReference type="NCBI Taxonomy" id="3888"/>
    <lineage>
        <taxon>Eukaryota</taxon>
        <taxon>Viridiplantae</taxon>
        <taxon>Streptophyta</taxon>
        <taxon>Embryophyta</taxon>
        <taxon>Tracheophyta</taxon>
        <taxon>Spermatophyta</taxon>
        <taxon>Magnoliopsida</taxon>
        <taxon>eudicotyledons</taxon>
        <taxon>Gunneridae</taxon>
        <taxon>Pentapetalae</taxon>
        <taxon>rosids</taxon>
        <taxon>fabids</taxon>
        <taxon>Fabales</taxon>
        <taxon>Fabaceae</taxon>
        <taxon>Papilionoideae</taxon>
        <taxon>50 kb inversion clade</taxon>
        <taxon>NPAAA clade</taxon>
        <taxon>Hologalegina</taxon>
        <taxon>IRL clade</taxon>
        <taxon>Fabeae</taxon>
        <taxon>Lathyrus</taxon>
    </lineage>
</organism>